<feature type="transmembrane region" description="Helical" evidence="1">
    <location>
        <begin position="12"/>
        <end position="32"/>
    </location>
</feature>
<accession>A0A1W2FWW2</accession>
<reference evidence="2 3" key="1">
    <citation type="submission" date="2017-04" db="EMBL/GenBank/DDBJ databases">
        <authorList>
            <person name="Afonso C.L."/>
            <person name="Miller P.J."/>
            <person name="Scott M.A."/>
            <person name="Spackman E."/>
            <person name="Goraichik I."/>
            <person name="Dimitrov K.M."/>
            <person name="Suarez D.L."/>
            <person name="Swayne D.E."/>
        </authorList>
    </citation>
    <scope>NUCLEOTIDE SEQUENCE [LARGE SCALE GENOMIC DNA]</scope>
    <source>
        <strain evidence="2 3">DSM 43828</strain>
    </source>
</reference>
<evidence type="ECO:0008006" key="4">
    <source>
        <dbReference type="Google" id="ProtNLM"/>
    </source>
</evidence>
<dbReference type="InterPro" id="IPR025327">
    <property type="entry name" value="DUF4233"/>
</dbReference>
<evidence type="ECO:0000313" key="3">
    <source>
        <dbReference type="Proteomes" id="UP000192674"/>
    </source>
</evidence>
<sequence length="123" mass="13276">MSTPDPMKGFRGVMAGALLIEAIVVALALLVVHRTGGGLASWKGVLVGGIVLGLILTCGLLRFSWAMYVVIALQVSMLVSFFAVPELGVLGLIFGLVWTYLFWLRRDVAKRMAEGRLPSQQDS</sequence>
<dbReference type="Pfam" id="PF14017">
    <property type="entry name" value="DUF4233"/>
    <property type="match status" value="1"/>
</dbReference>
<evidence type="ECO:0000313" key="2">
    <source>
        <dbReference type="EMBL" id="SMD26284.1"/>
    </source>
</evidence>
<dbReference type="EMBL" id="FWXV01000013">
    <property type="protein sequence ID" value="SMD26284.1"/>
    <property type="molecule type" value="Genomic_DNA"/>
</dbReference>
<dbReference type="AlphaFoldDB" id="A0A1W2FWW2"/>
<proteinExistence type="predicted"/>
<feature type="transmembrane region" description="Helical" evidence="1">
    <location>
        <begin position="44"/>
        <end position="65"/>
    </location>
</feature>
<dbReference type="Proteomes" id="UP000192674">
    <property type="component" value="Unassembled WGS sequence"/>
</dbReference>
<name>A0A1W2FWW2_KIBAR</name>
<keyword evidence="1" id="KW-0472">Membrane</keyword>
<keyword evidence="3" id="KW-1185">Reference proteome</keyword>
<keyword evidence="1" id="KW-0812">Transmembrane</keyword>
<evidence type="ECO:0000256" key="1">
    <source>
        <dbReference type="SAM" id="Phobius"/>
    </source>
</evidence>
<dbReference type="OrthoDB" id="4773077at2"/>
<feature type="transmembrane region" description="Helical" evidence="1">
    <location>
        <begin position="77"/>
        <end position="103"/>
    </location>
</feature>
<gene>
    <name evidence="2" type="ORF">SAMN05661093_09867</name>
</gene>
<keyword evidence="1" id="KW-1133">Transmembrane helix</keyword>
<protein>
    <recommendedName>
        <fullName evidence="4">DUF4233 domain-containing protein</fullName>
    </recommendedName>
</protein>
<dbReference type="RefSeq" id="WP_084434033.1">
    <property type="nucleotide sequence ID" value="NZ_FWXV01000013.1"/>
</dbReference>
<organism evidence="2 3">
    <name type="scientific">Kibdelosporangium aridum</name>
    <dbReference type="NCBI Taxonomy" id="2030"/>
    <lineage>
        <taxon>Bacteria</taxon>
        <taxon>Bacillati</taxon>
        <taxon>Actinomycetota</taxon>
        <taxon>Actinomycetes</taxon>
        <taxon>Pseudonocardiales</taxon>
        <taxon>Pseudonocardiaceae</taxon>
        <taxon>Kibdelosporangium</taxon>
    </lineage>
</organism>